<dbReference type="PANTHER" id="PTHR46795">
    <property type="entry name" value="ABC TRANSPORTER PERMEASE-RELATED-RELATED"/>
    <property type="match status" value="1"/>
</dbReference>
<keyword evidence="3 6" id="KW-0812">Transmembrane</keyword>
<comment type="subcellular location">
    <subcellularLocation>
        <location evidence="1">Cell membrane</location>
        <topology evidence="1">Multi-pass membrane protein</topology>
    </subcellularLocation>
</comment>
<feature type="transmembrane region" description="Helical" evidence="6">
    <location>
        <begin position="60"/>
        <end position="83"/>
    </location>
</feature>
<feature type="transmembrane region" description="Helical" evidence="6">
    <location>
        <begin position="669"/>
        <end position="691"/>
    </location>
</feature>
<feature type="transmembrane region" description="Helical" evidence="6">
    <location>
        <begin position="21"/>
        <end position="40"/>
    </location>
</feature>
<evidence type="ECO:0000256" key="2">
    <source>
        <dbReference type="ARBA" id="ARBA00022475"/>
    </source>
</evidence>
<feature type="transmembrane region" description="Helical" evidence="6">
    <location>
        <begin position="284"/>
        <end position="304"/>
    </location>
</feature>
<dbReference type="InterPro" id="IPR003838">
    <property type="entry name" value="ABC3_permease_C"/>
</dbReference>
<evidence type="ECO:0000256" key="6">
    <source>
        <dbReference type="SAM" id="Phobius"/>
    </source>
</evidence>
<evidence type="ECO:0000256" key="5">
    <source>
        <dbReference type="ARBA" id="ARBA00023136"/>
    </source>
</evidence>
<evidence type="ECO:0000259" key="7">
    <source>
        <dbReference type="Pfam" id="PF02687"/>
    </source>
</evidence>
<evidence type="ECO:0000313" key="8">
    <source>
        <dbReference type="EMBL" id="SUY21482.1"/>
    </source>
</evidence>
<dbReference type="GO" id="GO:0005886">
    <property type="term" value="C:plasma membrane"/>
    <property type="evidence" value="ECO:0007669"/>
    <property type="project" value="UniProtKB-SubCell"/>
</dbReference>
<gene>
    <name evidence="8" type="ORF">NCTC13307_00706</name>
</gene>
<dbReference type="InterPro" id="IPR052536">
    <property type="entry name" value="ABC-4_Integral_Memb_Prot"/>
</dbReference>
<reference evidence="8" key="1">
    <citation type="submission" date="2018-06" db="EMBL/GenBank/DDBJ databases">
        <authorList>
            <consortium name="Pathogen Informatics"/>
            <person name="Doyle S."/>
        </authorList>
    </citation>
    <scope>NUCLEOTIDE SEQUENCE</scope>
    <source>
        <strain evidence="8">NCTC13307</strain>
    </source>
</reference>
<keyword evidence="5 6" id="KW-0472">Membrane</keyword>
<name>A0A381I6V0_CLODI</name>
<feature type="transmembrane region" description="Helical" evidence="6">
    <location>
        <begin position="575"/>
        <end position="599"/>
    </location>
</feature>
<feature type="transmembrane region" description="Helical" evidence="6">
    <location>
        <begin position="154"/>
        <end position="176"/>
    </location>
</feature>
<feature type="domain" description="ABC3 transporter permease C-terminal" evidence="7">
    <location>
        <begin position="60"/>
        <end position="181"/>
    </location>
</feature>
<protein>
    <submittedName>
        <fullName evidence="8">ABC transporter permease</fullName>
    </submittedName>
</protein>
<evidence type="ECO:0000256" key="3">
    <source>
        <dbReference type="ARBA" id="ARBA00022692"/>
    </source>
</evidence>
<dbReference type="AlphaFoldDB" id="A0A381I6V0"/>
<keyword evidence="4 6" id="KW-1133">Transmembrane helix</keyword>
<feature type="transmembrane region" description="Helical" evidence="6">
    <location>
        <begin position="237"/>
        <end position="255"/>
    </location>
</feature>
<sequence length="708" mass="82134">MTINKLYSKLRAYNWKNYTTLFFCIILSVVLVTSYALIYFSPTIQNILPTGGDSRKQATMIFSVAILGCAVFTTYASSLFLKFKSKEIGIFMALGTDKKKLKKLLFSEILLISIVCCFLGLILSIPVSFGIWKIFQLVIIDTREMTYHFGTQGFIYGFIFSVFVTLCIFILSVKFINRTNIIDILNDQRISEPIQDVKDWYGILGIIFIILGIFLGYLVPSLTINKLNYRLPSVWSFTYLLSLIGIYMIMTYIVVHAKRGKHPEKYYKNIISTSMMRFMGRQTVKNMCVISFLIAGALFAVFYVPNMVTGIYDTLKNNPIDYTFTYNQRDKQVSKKDIEQLADKHNIKIQNYMEIPSIELIVDGVESIYHKDGTIEKVYMKKSSYDMFFNSKDFSKLIGKPITIKNGEYLAVVNKGNENQDYKYTKFISSPVTEKEIPFRYAGKIIFNGSFFQNRSMNAYVLNEEDYKSFTKDLSIKNYNNSILFNIDKDTYAFANDLKKEIIKRTSKEMGMFSGYDEYVKKRYESTGRKYFMDEEYPSGEGHLKLDPNNNQLYLNWKYYPNFKILQSQDMIKNMAVFLMLFIYVAIICFTAVGIIAYTRGVTIAINHKQVFMDLNRLGANNDYIKFCIRNQLKKVFSYPLIAGSFLIYLFNFMIMLNNDGRIVNSEVNALLINLGFIGICGVYMYLIYLLTYKKFKKLLVFYNKEGC</sequence>
<dbReference type="PANTHER" id="PTHR46795:SF3">
    <property type="entry name" value="ABC TRANSPORTER PERMEASE"/>
    <property type="match status" value="1"/>
</dbReference>
<proteinExistence type="predicted"/>
<dbReference type="EMBL" id="UFWD01000001">
    <property type="protein sequence ID" value="SUY21482.1"/>
    <property type="molecule type" value="Genomic_DNA"/>
</dbReference>
<feature type="transmembrane region" description="Helical" evidence="6">
    <location>
        <begin position="636"/>
        <end position="657"/>
    </location>
</feature>
<feature type="transmembrane region" description="Helical" evidence="6">
    <location>
        <begin position="197"/>
        <end position="217"/>
    </location>
</feature>
<keyword evidence="2" id="KW-1003">Cell membrane</keyword>
<evidence type="ECO:0000256" key="4">
    <source>
        <dbReference type="ARBA" id="ARBA00022989"/>
    </source>
</evidence>
<evidence type="ECO:0000256" key="1">
    <source>
        <dbReference type="ARBA" id="ARBA00004651"/>
    </source>
</evidence>
<organism evidence="8">
    <name type="scientific">Clostridioides difficile</name>
    <name type="common">Peptoclostridium difficile</name>
    <dbReference type="NCBI Taxonomy" id="1496"/>
    <lineage>
        <taxon>Bacteria</taxon>
        <taxon>Bacillati</taxon>
        <taxon>Bacillota</taxon>
        <taxon>Clostridia</taxon>
        <taxon>Peptostreptococcales</taxon>
        <taxon>Peptostreptococcaceae</taxon>
        <taxon>Clostridioides</taxon>
    </lineage>
</organism>
<accession>A0A381I6V0</accession>
<feature type="transmembrane region" description="Helical" evidence="6">
    <location>
        <begin position="104"/>
        <end position="134"/>
    </location>
</feature>
<dbReference type="Pfam" id="PF02687">
    <property type="entry name" value="FtsX"/>
    <property type="match status" value="1"/>
</dbReference>